<protein>
    <submittedName>
        <fullName evidence="5">Unannotated protein</fullName>
    </submittedName>
</protein>
<proteinExistence type="inferred from homology"/>
<evidence type="ECO:0000256" key="3">
    <source>
        <dbReference type="ARBA" id="ARBA00022679"/>
    </source>
</evidence>
<dbReference type="SUPFAM" id="SSF53756">
    <property type="entry name" value="UDP-Glycosyltransferase/glycogen phosphorylase"/>
    <property type="match status" value="1"/>
</dbReference>
<dbReference type="InterPro" id="IPR050519">
    <property type="entry name" value="Glycosyltransf_28_UgtP"/>
</dbReference>
<reference evidence="5" key="1">
    <citation type="submission" date="2020-05" db="EMBL/GenBank/DDBJ databases">
        <authorList>
            <person name="Chiriac C."/>
            <person name="Salcher M."/>
            <person name="Ghai R."/>
            <person name="Kavagutti S V."/>
        </authorList>
    </citation>
    <scope>NUCLEOTIDE SEQUENCE</scope>
</reference>
<evidence type="ECO:0000259" key="4">
    <source>
        <dbReference type="Pfam" id="PF06925"/>
    </source>
</evidence>
<evidence type="ECO:0000256" key="1">
    <source>
        <dbReference type="ARBA" id="ARBA00006962"/>
    </source>
</evidence>
<dbReference type="GO" id="GO:0009247">
    <property type="term" value="P:glycolipid biosynthetic process"/>
    <property type="evidence" value="ECO:0007669"/>
    <property type="project" value="InterPro"/>
</dbReference>
<dbReference type="PANTHER" id="PTHR43025">
    <property type="entry name" value="MONOGALACTOSYLDIACYLGLYCEROL SYNTHASE"/>
    <property type="match status" value="1"/>
</dbReference>
<name>A0A6J7DXX8_9ZZZZ</name>
<dbReference type="EMBL" id="CAFBLU010000011">
    <property type="protein sequence ID" value="CAB4873384.1"/>
    <property type="molecule type" value="Genomic_DNA"/>
</dbReference>
<keyword evidence="2" id="KW-0328">Glycosyltransferase</keyword>
<dbReference type="Pfam" id="PF06925">
    <property type="entry name" value="MGDG_synth"/>
    <property type="match status" value="1"/>
</dbReference>
<dbReference type="InterPro" id="IPR009695">
    <property type="entry name" value="Diacylglyc_glucosyltr_N"/>
</dbReference>
<dbReference type="AlphaFoldDB" id="A0A6J7DXX8"/>
<dbReference type="GO" id="GO:0016020">
    <property type="term" value="C:membrane"/>
    <property type="evidence" value="ECO:0007669"/>
    <property type="project" value="GOC"/>
</dbReference>
<comment type="similarity">
    <text evidence="1">Belongs to the glycosyltransferase 28 family.</text>
</comment>
<dbReference type="PANTHER" id="PTHR43025:SF3">
    <property type="entry name" value="MONOGALACTOSYLDIACYLGLYCEROL SYNTHASE 1, CHLOROPLASTIC"/>
    <property type="match status" value="1"/>
</dbReference>
<dbReference type="Gene3D" id="3.40.50.2000">
    <property type="entry name" value="Glycogen Phosphorylase B"/>
    <property type="match status" value="1"/>
</dbReference>
<sequence length="584" mass="62754">MSGEPRKVLILSADIGEGHDGPARAIQREFNESEPEARVTIVNGLTAMGGVLTSIVRDGSEVTFKWFPWLFEIQYWLFMKVAPTRWFSQKLLTRIGSRPLMRIINAHTPDLIISTYPGVTVALGEMRLKGRLKIPTIAGITDLAGLYFWAHKGIDLHTVTHRESTETVERIAGPGSVRWALPPTSPAFLNPPTRPEARAELGLPAEGEVIIVSGGGWGVGDVTGGVATALARPGAQVVVLCGRNEVVKAALTDEFAGQDRLRIEGFTDRMATFLSAGDVLIHATGGLTALEAMICGTQVISYGFGVGHVRENNREYVHLGLAQVVKKRSELAGAIDRALEEPLPRDPRYAQLPSTADLSRELHRWVPPTPAWKLVGRRVLIGLVSLAAVSWLVLGSGTGFNLFDGPLRLKAVSSIPTSQPLAGVIIDGPQGSLALTAAALKARGIRASVAVSQPQSNQSLSSITAAGSEPIPHLRKSGAFRWLATRSRLKRLILDLQLRKPFAYQPPARGFSIGEYEAAKSLGGKPVKGAVTVTSRSTIGALSRGEIIVVVITSDPRSLGALDEIRRALVTNHLRAVPVSELLR</sequence>
<organism evidence="5">
    <name type="scientific">freshwater metagenome</name>
    <dbReference type="NCBI Taxonomy" id="449393"/>
    <lineage>
        <taxon>unclassified sequences</taxon>
        <taxon>metagenomes</taxon>
        <taxon>ecological metagenomes</taxon>
    </lineage>
</organism>
<dbReference type="GO" id="GO:0016758">
    <property type="term" value="F:hexosyltransferase activity"/>
    <property type="evidence" value="ECO:0007669"/>
    <property type="project" value="InterPro"/>
</dbReference>
<gene>
    <name evidence="5" type="ORF">UFOPK3444_00865</name>
</gene>
<feature type="domain" description="Diacylglycerol glucosyltransferase N-terminal" evidence="4">
    <location>
        <begin position="19"/>
        <end position="167"/>
    </location>
</feature>
<evidence type="ECO:0000256" key="2">
    <source>
        <dbReference type="ARBA" id="ARBA00022676"/>
    </source>
</evidence>
<accession>A0A6J7DXX8</accession>
<keyword evidence="3" id="KW-0808">Transferase</keyword>
<evidence type="ECO:0000313" key="5">
    <source>
        <dbReference type="EMBL" id="CAB4873384.1"/>
    </source>
</evidence>